<dbReference type="EMBL" id="NTWE01000050">
    <property type="protein sequence ID" value="PEV96855.1"/>
    <property type="molecule type" value="Genomic_DNA"/>
</dbReference>
<dbReference type="RefSeq" id="WP_097807682.1">
    <property type="nucleotide sequence ID" value="NZ_NTWE01000050.1"/>
</dbReference>
<sequence length="87" mass="10338">MNQDTKRFIYNIEQKMAICFEEVSKSIQSGEQECFKNNILNILSDVSIMVRLTEVYMLIEQESTKELEQLQDKLVQGQIYFETEYTK</sequence>
<comment type="caution">
    <text evidence="1">The sequence shown here is derived from an EMBL/GenBank/DDBJ whole genome shotgun (WGS) entry which is preliminary data.</text>
</comment>
<gene>
    <name evidence="1" type="ORF">CN425_24980</name>
</gene>
<accession>A0A2A8PQN5</accession>
<name>A0A2A8PQN5_BACCE</name>
<evidence type="ECO:0000313" key="2">
    <source>
        <dbReference type="Proteomes" id="UP000220635"/>
    </source>
</evidence>
<evidence type="ECO:0000313" key="1">
    <source>
        <dbReference type="EMBL" id="PEV96855.1"/>
    </source>
</evidence>
<organism evidence="1 2">
    <name type="scientific">Bacillus cereus</name>
    <dbReference type="NCBI Taxonomy" id="1396"/>
    <lineage>
        <taxon>Bacteria</taxon>
        <taxon>Bacillati</taxon>
        <taxon>Bacillota</taxon>
        <taxon>Bacilli</taxon>
        <taxon>Bacillales</taxon>
        <taxon>Bacillaceae</taxon>
        <taxon>Bacillus</taxon>
        <taxon>Bacillus cereus group</taxon>
    </lineage>
</organism>
<dbReference type="AlphaFoldDB" id="A0A2A8PQN5"/>
<dbReference type="Proteomes" id="UP000220635">
    <property type="component" value="Unassembled WGS sequence"/>
</dbReference>
<protein>
    <recommendedName>
        <fullName evidence="3">Group-specific protein</fullName>
    </recommendedName>
</protein>
<dbReference type="OrthoDB" id="2930396at2"/>
<evidence type="ECO:0008006" key="3">
    <source>
        <dbReference type="Google" id="ProtNLM"/>
    </source>
</evidence>
<reference evidence="1 2" key="1">
    <citation type="submission" date="2017-09" db="EMBL/GenBank/DDBJ databases">
        <title>Large-scale bioinformatics analysis of Bacillus genomes uncovers conserved roles of natural products in bacterial physiology.</title>
        <authorList>
            <consortium name="Agbiome Team Llc"/>
            <person name="Bleich R.M."/>
            <person name="Grubbs K.J."/>
            <person name="Santa Maria K.C."/>
            <person name="Allen S.E."/>
            <person name="Farag S."/>
            <person name="Shank E.A."/>
            <person name="Bowers A."/>
        </authorList>
    </citation>
    <scope>NUCLEOTIDE SEQUENCE [LARGE SCALE GENOMIC DNA]</scope>
    <source>
        <strain evidence="1 2">AFS010695</strain>
    </source>
</reference>
<proteinExistence type="predicted"/>